<keyword evidence="8" id="KW-1185">Reference proteome</keyword>
<dbReference type="Gene3D" id="1.20.1260.120">
    <property type="entry name" value="Protein of unknown function DUF2935"/>
    <property type="match status" value="1"/>
</dbReference>
<dbReference type="InterPro" id="IPR001189">
    <property type="entry name" value="Mn/Fe_SOD"/>
</dbReference>
<evidence type="ECO:0000259" key="6">
    <source>
        <dbReference type="Pfam" id="PF02777"/>
    </source>
</evidence>
<evidence type="ECO:0000256" key="3">
    <source>
        <dbReference type="ARBA" id="ARBA00022723"/>
    </source>
</evidence>
<evidence type="ECO:0000256" key="2">
    <source>
        <dbReference type="ARBA" id="ARBA00012682"/>
    </source>
</evidence>
<dbReference type="InterPro" id="IPR036314">
    <property type="entry name" value="SOD_C_sf"/>
</dbReference>
<dbReference type="InterPro" id="IPR019832">
    <property type="entry name" value="Mn/Fe_SOD_C"/>
</dbReference>
<evidence type="ECO:0000313" key="7">
    <source>
        <dbReference type="EMBL" id="NUU61636.1"/>
    </source>
</evidence>
<dbReference type="Pfam" id="PF02777">
    <property type="entry name" value="Sod_Fe_C"/>
    <property type="match status" value="1"/>
</dbReference>
<dbReference type="Proteomes" id="UP000564806">
    <property type="component" value="Unassembled WGS sequence"/>
</dbReference>
<dbReference type="InterPro" id="IPR050265">
    <property type="entry name" value="Fe/Mn_Superoxide_Dismutase"/>
</dbReference>
<organism evidence="7 8">
    <name type="scientific">Paenibacillus agri</name>
    <dbReference type="NCBI Taxonomy" id="2744309"/>
    <lineage>
        <taxon>Bacteria</taxon>
        <taxon>Bacillati</taxon>
        <taxon>Bacillota</taxon>
        <taxon>Bacilli</taxon>
        <taxon>Bacillales</taxon>
        <taxon>Paenibacillaceae</taxon>
        <taxon>Paenibacillus</taxon>
    </lineage>
</organism>
<gene>
    <name evidence="7" type="ORF">HPT30_14935</name>
</gene>
<dbReference type="FunFam" id="1.10.287.990:FF:000001">
    <property type="entry name" value="Superoxide dismutase"/>
    <property type="match status" value="1"/>
</dbReference>
<keyword evidence="4" id="KW-0560">Oxidoreductase</keyword>
<dbReference type="EMBL" id="JABWCS010000210">
    <property type="protein sequence ID" value="NUU61636.1"/>
    <property type="molecule type" value="Genomic_DNA"/>
</dbReference>
<dbReference type="Gene3D" id="1.10.287.990">
    <property type="entry name" value="Fe,Mn superoxide dismutase (SOD) domain"/>
    <property type="match status" value="1"/>
</dbReference>
<dbReference type="FunFam" id="3.55.40.20:FF:000004">
    <property type="entry name" value="Superoxide dismutase [Fe]"/>
    <property type="match status" value="1"/>
</dbReference>
<dbReference type="InterPro" id="IPR019833">
    <property type="entry name" value="Mn/Fe_SOD_BS"/>
</dbReference>
<evidence type="ECO:0000313" key="8">
    <source>
        <dbReference type="Proteomes" id="UP000564806"/>
    </source>
</evidence>
<sequence>MLYVYGPMLPVRILEEIVFWKTQEKEHTEVIKAIVPNLEQPYVKLLDEWAVVFGATEEAARHLLESALSAPAHGDQWALINETEQLLRVASAQSTEFIRQLYAIMEGSAAVKAVPLATIVLLHIIRESEYFLAVLQTLNTPGQLGGLMREYALSGLSDPEERSAEQNYVSGNNYTAEQGAFVPSELTDSEERPREQDYAAGNGYTVEQGEYALGDLADSEQHPREQDYTVENDYTVEQGEYVLGDLANSEQRSAEQDFAAKNSYTAEQSHLVEQDYTTEQGYFLEQDGPYLLQESRELSAVPIGGHRLPPLPYAYNALEPYIDEKTMRIHHDKHHQSYVDGLNTAEIKLAEARKSGNFDLVKHWERELAFNGAGHYLHTIFWNEMSPQGGGRPTGPLLDAIEQSFGSYDSFKQQFSEAANKVEGGGWAILVWSPRSHRLEILTAEKHQNLSQWDVIPLLALDVWEHAYYLKHQNKRADYIKDWWNVVNWPYVSERYNAASKLAWQPY</sequence>
<evidence type="ECO:0000259" key="5">
    <source>
        <dbReference type="Pfam" id="PF00081"/>
    </source>
</evidence>
<dbReference type="InterPro" id="IPR021328">
    <property type="entry name" value="CotB-like"/>
</dbReference>
<dbReference type="EC" id="1.15.1.1" evidence="2"/>
<feature type="domain" description="Manganese/iron superoxide dismutase N-terminal" evidence="5">
    <location>
        <begin position="306"/>
        <end position="386"/>
    </location>
</feature>
<accession>A0A850EMI7</accession>
<reference evidence="7" key="1">
    <citation type="submission" date="2020-06" db="EMBL/GenBank/DDBJ databases">
        <title>Paenibacillus sp. nov., isolated from soil.</title>
        <authorList>
            <person name="Seo Y.L."/>
        </authorList>
    </citation>
    <scope>NUCLEOTIDE SEQUENCE [LARGE SCALE GENOMIC DNA]</scope>
    <source>
        <strain evidence="7">JW14</strain>
    </source>
</reference>
<dbReference type="Gene3D" id="3.55.40.20">
    <property type="entry name" value="Iron/manganese superoxide dismutase, C-terminal domain"/>
    <property type="match status" value="1"/>
</dbReference>
<keyword evidence="3" id="KW-0479">Metal-binding</keyword>
<comment type="similarity">
    <text evidence="1">Belongs to the iron/manganese superoxide dismutase family.</text>
</comment>
<dbReference type="PROSITE" id="PS00088">
    <property type="entry name" value="SOD_MN"/>
    <property type="match status" value="1"/>
</dbReference>
<dbReference type="SUPFAM" id="SSF54719">
    <property type="entry name" value="Fe,Mn superoxide dismutase (SOD), C-terminal domain"/>
    <property type="match status" value="1"/>
</dbReference>
<evidence type="ECO:0000256" key="4">
    <source>
        <dbReference type="ARBA" id="ARBA00023002"/>
    </source>
</evidence>
<dbReference type="PRINTS" id="PR01703">
    <property type="entry name" value="MNSODISMTASE"/>
</dbReference>
<dbReference type="GO" id="GO:0046872">
    <property type="term" value="F:metal ion binding"/>
    <property type="evidence" value="ECO:0007669"/>
    <property type="project" value="UniProtKB-KW"/>
</dbReference>
<dbReference type="GO" id="GO:0004784">
    <property type="term" value="F:superoxide dismutase activity"/>
    <property type="evidence" value="ECO:0007669"/>
    <property type="project" value="UniProtKB-EC"/>
</dbReference>
<dbReference type="RefSeq" id="WP_175372151.1">
    <property type="nucleotide sequence ID" value="NZ_JABWCS010000210.1"/>
</dbReference>
<name>A0A850EMI7_9BACL</name>
<dbReference type="Pfam" id="PF11155">
    <property type="entry name" value="DUF2935"/>
    <property type="match status" value="1"/>
</dbReference>
<comment type="caution">
    <text evidence="7">The sequence shown here is derived from an EMBL/GenBank/DDBJ whole genome shotgun (WGS) entry which is preliminary data.</text>
</comment>
<dbReference type="AlphaFoldDB" id="A0A850EMI7"/>
<dbReference type="PANTHER" id="PTHR11404:SF6">
    <property type="entry name" value="SUPEROXIDE DISMUTASE [MN], MITOCHONDRIAL"/>
    <property type="match status" value="1"/>
</dbReference>
<evidence type="ECO:0000256" key="1">
    <source>
        <dbReference type="ARBA" id="ARBA00008714"/>
    </source>
</evidence>
<dbReference type="Pfam" id="PF00081">
    <property type="entry name" value="Sod_Fe_N"/>
    <property type="match status" value="1"/>
</dbReference>
<protein>
    <recommendedName>
        <fullName evidence="2">superoxide dismutase</fullName>
        <ecNumber evidence="2">1.15.1.1</ecNumber>
    </recommendedName>
</protein>
<feature type="domain" description="Manganese/iron superoxide dismutase C-terminal" evidence="6">
    <location>
        <begin position="393"/>
        <end position="495"/>
    </location>
</feature>
<dbReference type="PANTHER" id="PTHR11404">
    <property type="entry name" value="SUPEROXIDE DISMUTASE 2"/>
    <property type="match status" value="1"/>
</dbReference>
<dbReference type="SUPFAM" id="SSF46609">
    <property type="entry name" value="Fe,Mn superoxide dismutase (SOD), N-terminal domain"/>
    <property type="match status" value="1"/>
</dbReference>
<dbReference type="InterPro" id="IPR019831">
    <property type="entry name" value="Mn/Fe_SOD_N"/>
</dbReference>
<dbReference type="InterPro" id="IPR036324">
    <property type="entry name" value="Mn/Fe_SOD_N_sf"/>
</dbReference>
<dbReference type="SUPFAM" id="SSF158430">
    <property type="entry name" value="Bacillus cereus metalloprotein-like"/>
    <property type="match status" value="1"/>
</dbReference>
<proteinExistence type="inferred from homology"/>